<dbReference type="Proteomes" id="UP000613177">
    <property type="component" value="Unassembled WGS sequence"/>
</dbReference>
<keyword evidence="1" id="KW-0880">Kelch repeat</keyword>
<organism evidence="3 4">
    <name type="scientific">Thamnidium elegans</name>
    <dbReference type="NCBI Taxonomy" id="101142"/>
    <lineage>
        <taxon>Eukaryota</taxon>
        <taxon>Fungi</taxon>
        <taxon>Fungi incertae sedis</taxon>
        <taxon>Mucoromycota</taxon>
        <taxon>Mucoromycotina</taxon>
        <taxon>Mucoromycetes</taxon>
        <taxon>Mucorales</taxon>
        <taxon>Mucorineae</taxon>
        <taxon>Mucoraceae</taxon>
        <taxon>Thamnidium</taxon>
    </lineage>
</organism>
<keyword evidence="4" id="KW-1185">Reference proteome</keyword>
<evidence type="ECO:0000313" key="3">
    <source>
        <dbReference type="EMBL" id="KAG2236270.1"/>
    </source>
</evidence>
<proteinExistence type="predicted"/>
<keyword evidence="2" id="KW-0677">Repeat</keyword>
<dbReference type="InterPro" id="IPR015915">
    <property type="entry name" value="Kelch-typ_b-propeller"/>
</dbReference>
<dbReference type="InterPro" id="IPR006652">
    <property type="entry name" value="Kelch_1"/>
</dbReference>
<name>A0A8H7VWX7_9FUNG</name>
<dbReference type="EMBL" id="JAEPRE010000020">
    <property type="protein sequence ID" value="KAG2236270.1"/>
    <property type="molecule type" value="Genomic_DNA"/>
</dbReference>
<dbReference type="Pfam" id="PF01344">
    <property type="entry name" value="Kelch_1"/>
    <property type="match status" value="2"/>
</dbReference>
<dbReference type="AlphaFoldDB" id="A0A8H7VWX7"/>
<accession>A0A8H7VWX7</accession>
<protein>
    <submittedName>
        <fullName evidence="3">Uncharacterized protein</fullName>
    </submittedName>
</protein>
<dbReference type="SUPFAM" id="SSF117281">
    <property type="entry name" value="Kelch motif"/>
    <property type="match status" value="1"/>
</dbReference>
<sequence>MTVETKSHATLDCVSRTASCKRYGHTVTLWDNFNIVFGGCIESHEYLNDVHMFDIQKQTWFQLDIKGIVPARYLRSASVGFAKNTEDELSILDLKSFIWSKYHNIPARYDHSATLVGHKIYIYGGKDEHGKVVSDLYVVSLNTPHYTPDLVLKSLFGRYVTNNNNRDSMYGLWKLGLDTPERTREECNASFDIGVRNYFTTITENTKNNDEQQVSSNNLLFLGNTDSIRPKGYDHFRDALVIKDESLGLYDTPFLVQVPCEFSRLSNNSNLSDFVIVLSNNSK</sequence>
<dbReference type="PANTHER" id="PTHR46093">
    <property type="entry name" value="ACYL-COA-BINDING DOMAIN-CONTAINING PROTEIN 5"/>
    <property type="match status" value="1"/>
</dbReference>
<evidence type="ECO:0000256" key="2">
    <source>
        <dbReference type="ARBA" id="ARBA00022737"/>
    </source>
</evidence>
<reference evidence="3" key="1">
    <citation type="submission" date="2021-01" db="EMBL/GenBank/DDBJ databases">
        <title>Metabolic potential, ecology and presence of endohyphal bacteria is reflected in genomic diversity of Mucoromycotina.</title>
        <authorList>
            <person name="Muszewska A."/>
            <person name="Okrasinska A."/>
            <person name="Steczkiewicz K."/>
            <person name="Drgas O."/>
            <person name="Orlowska M."/>
            <person name="Perlinska-Lenart U."/>
            <person name="Aleksandrzak-Piekarczyk T."/>
            <person name="Szatraj K."/>
            <person name="Zielenkiewicz U."/>
            <person name="Pilsyk S."/>
            <person name="Malc E."/>
            <person name="Mieczkowski P."/>
            <person name="Kruszewska J.S."/>
            <person name="Biernat P."/>
            <person name="Pawlowska J."/>
        </authorList>
    </citation>
    <scope>NUCLEOTIDE SEQUENCE</scope>
    <source>
        <strain evidence="3">WA0000018081</strain>
    </source>
</reference>
<gene>
    <name evidence="3" type="ORF">INT48_008630</name>
</gene>
<comment type="caution">
    <text evidence="3">The sequence shown here is derived from an EMBL/GenBank/DDBJ whole genome shotgun (WGS) entry which is preliminary data.</text>
</comment>
<dbReference type="PANTHER" id="PTHR46093:SF18">
    <property type="entry name" value="FIBRONECTIN TYPE-III DOMAIN-CONTAINING PROTEIN"/>
    <property type="match status" value="1"/>
</dbReference>
<dbReference type="Gene3D" id="2.120.10.80">
    <property type="entry name" value="Kelch-type beta propeller"/>
    <property type="match status" value="2"/>
</dbReference>
<evidence type="ECO:0000313" key="4">
    <source>
        <dbReference type="Proteomes" id="UP000613177"/>
    </source>
</evidence>
<evidence type="ECO:0000256" key="1">
    <source>
        <dbReference type="ARBA" id="ARBA00022441"/>
    </source>
</evidence>